<dbReference type="PANTHER" id="PTHR18901">
    <property type="entry name" value="2-DEOXYGLUCOSE-6-PHOSPHATE PHOSPHATASE 2"/>
    <property type="match status" value="1"/>
</dbReference>
<keyword evidence="1" id="KW-0378">Hydrolase</keyword>
<proteinExistence type="predicted"/>
<protein>
    <submittedName>
        <fullName evidence="1">HAD hydrolase, family IA, variant 3</fullName>
    </submittedName>
</protein>
<dbReference type="InterPro" id="IPR023214">
    <property type="entry name" value="HAD_sf"/>
</dbReference>
<dbReference type="eggNOG" id="COG0637">
    <property type="taxonomic scope" value="Bacteria"/>
</dbReference>
<dbReference type="Gene3D" id="3.40.50.1000">
    <property type="entry name" value="HAD superfamily/HAD-like"/>
    <property type="match status" value="1"/>
</dbReference>
<reference evidence="1 2" key="1">
    <citation type="submission" date="2013-06" db="EMBL/GenBank/DDBJ databases">
        <authorList>
            <person name="Weinstock G."/>
            <person name="Sodergren E."/>
            <person name="Lobos E.A."/>
            <person name="Fulton L."/>
            <person name="Fulton R."/>
            <person name="Courtney L."/>
            <person name="Fronick C."/>
            <person name="O'Laughlin M."/>
            <person name="Godfrey J."/>
            <person name="Wilson R.M."/>
            <person name="Miner T."/>
            <person name="Farmer C."/>
            <person name="Delehaunty K."/>
            <person name="Cordes M."/>
            <person name="Minx P."/>
            <person name="Tomlinson C."/>
            <person name="Chen J."/>
            <person name="Wollam A."/>
            <person name="Pepin K.H."/>
            <person name="Bhonagiri V."/>
            <person name="Zhang X."/>
            <person name="Warren W."/>
            <person name="Mitreva M."/>
            <person name="Mardis E.R."/>
            <person name="Wilson R.K."/>
        </authorList>
    </citation>
    <scope>NUCLEOTIDE SEQUENCE [LARGE SCALE GENOMIC DNA]</scope>
    <source>
        <strain evidence="1 2">F0279</strain>
    </source>
</reference>
<dbReference type="EMBL" id="AWVM01000079">
    <property type="protein sequence ID" value="ERK49195.1"/>
    <property type="molecule type" value="Genomic_DNA"/>
</dbReference>
<gene>
    <name evidence="1" type="ORF">HMPREF9015_01385</name>
</gene>
<organism evidence="1 2">
    <name type="scientific">Leptotrichia wadei (strain F0279)</name>
    <dbReference type="NCBI Taxonomy" id="888055"/>
    <lineage>
        <taxon>Bacteria</taxon>
        <taxon>Fusobacteriati</taxon>
        <taxon>Fusobacteriota</taxon>
        <taxon>Fusobacteriia</taxon>
        <taxon>Fusobacteriales</taxon>
        <taxon>Leptotrichiaceae</taxon>
        <taxon>Leptotrichia</taxon>
    </lineage>
</organism>
<accession>U2PF91</accession>
<dbReference type="InterPro" id="IPR006439">
    <property type="entry name" value="HAD-SF_hydro_IA"/>
</dbReference>
<evidence type="ECO:0000313" key="2">
    <source>
        <dbReference type="Proteomes" id="UP000016626"/>
    </source>
</evidence>
<evidence type="ECO:0000313" key="1">
    <source>
        <dbReference type="EMBL" id="ERK49195.1"/>
    </source>
</evidence>
<dbReference type="PATRIC" id="fig|888055.3.peg.1325"/>
<dbReference type="NCBIfam" id="TIGR01509">
    <property type="entry name" value="HAD-SF-IA-v3"/>
    <property type="match status" value="1"/>
</dbReference>
<dbReference type="Pfam" id="PF00702">
    <property type="entry name" value="Hydrolase"/>
    <property type="match status" value="1"/>
</dbReference>
<dbReference type="SFLD" id="SFLDS00003">
    <property type="entry name" value="Haloacid_Dehalogenase"/>
    <property type="match status" value="1"/>
</dbReference>
<name>U2PF91_LEPWF</name>
<sequence length="237" mass="27083">MLINKIKNKEKLAMRKKFFDEIELFLFDMDGLLFDTETIYVEYGREVAKKTGYTITKDIVEKTTGVTNDKARILFKESLGQDFPYDEMMGKVKNHILELAKKSEVPLKPGALELLEFLRENNKEMILATSSDLFMAEALINGKDLKKYFSYFVTAEDVVHGKPDPEVFLIGAKKAGVSPEKTVVFEDSFNGIRAAHAARTFPIMVPDKLKPTEEIEKLVYKKFNSLVEVLDYFKGNN</sequence>
<dbReference type="InterPro" id="IPR036412">
    <property type="entry name" value="HAD-like_sf"/>
</dbReference>
<dbReference type="CDD" id="cd07505">
    <property type="entry name" value="HAD_BPGM-like"/>
    <property type="match status" value="1"/>
</dbReference>
<comment type="caution">
    <text evidence="1">The sequence shown here is derived from an EMBL/GenBank/DDBJ whole genome shotgun (WGS) entry which is preliminary data.</text>
</comment>
<dbReference type="PANTHER" id="PTHR18901:SF38">
    <property type="entry name" value="PSEUDOURIDINE-5'-PHOSPHATASE"/>
    <property type="match status" value="1"/>
</dbReference>
<dbReference type="HOGENOM" id="CLU_045011_13_3_0"/>
<dbReference type="Gene3D" id="1.10.150.240">
    <property type="entry name" value="Putative phosphatase, domain 2"/>
    <property type="match status" value="1"/>
</dbReference>
<dbReference type="InterPro" id="IPR023198">
    <property type="entry name" value="PGP-like_dom2"/>
</dbReference>
<dbReference type="SUPFAM" id="SSF56784">
    <property type="entry name" value="HAD-like"/>
    <property type="match status" value="1"/>
</dbReference>
<dbReference type="SFLD" id="SFLDG01129">
    <property type="entry name" value="C1.5:_HAD__Beta-PGM__Phosphata"/>
    <property type="match status" value="1"/>
</dbReference>
<dbReference type="SFLD" id="SFLDG01135">
    <property type="entry name" value="C1.5.6:_HAD__Beta-PGM__Phospha"/>
    <property type="match status" value="1"/>
</dbReference>
<dbReference type="GO" id="GO:0016787">
    <property type="term" value="F:hydrolase activity"/>
    <property type="evidence" value="ECO:0007669"/>
    <property type="project" value="UniProtKB-KW"/>
</dbReference>
<dbReference type="Proteomes" id="UP000016626">
    <property type="component" value="Unassembled WGS sequence"/>
</dbReference>
<dbReference type="AlphaFoldDB" id="U2PF91"/>